<protein>
    <submittedName>
        <fullName evidence="1">Uncharacterized protein</fullName>
    </submittedName>
</protein>
<dbReference type="AlphaFoldDB" id="A0A4Y2R076"/>
<keyword evidence="2" id="KW-1185">Reference proteome</keyword>
<organism evidence="1 2">
    <name type="scientific">Araneus ventricosus</name>
    <name type="common">Orbweaver spider</name>
    <name type="synonym">Epeira ventricosa</name>
    <dbReference type="NCBI Taxonomy" id="182803"/>
    <lineage>
        <taxon>Eukaryota</taxon>
        <taxon>Metazoa</taxon>
        <taxon>Ecdysozoa</taxon>
        <taxon>Arthropoda</taxon>
        <taxon>Chelicerata</taxon>
        <taxon>Arachnida</taxon>
        <taxon>Araneae</taxon>
        <taxon>Araneomorphae</taxon>
        <taxon>Entelegynae</taxon>
        <taxon>Araneoidea</taxon>
        <taxon>Araneidae</taxon>
        <taxon>Araneus</taxon>
    </lineage>
</organism>
<gene>
    <name evidence="1" type="ORF">AVEN_157381_1</name>
</gene>
<dbReference type="EMBL" id="BGPR01015348">
    <property type="protein sequence ID" value="GBN68886.1"/>
    <property type="molecule type" value="Genomic_DNA"/>
</dbReference>
<comment type="caution">
    <text evidence="1">The sequence shown here is derived from an EMBL/GenBank/DDBJ whole genome shotgun (WGS) entry which is preliminary data.</text>
</comment>
<dbReference type="Proteomes" id="UP000499080">
    <property type="component" value="Unassembled WGS sequence"/>
</dbReference>
<evidence type="ECO:0000313" key="1">
    <source>
        <dbReference type="EMBL" id="GBN68886.1"/>
    </source>
</evidence>
<accession>A0A4Y2R076</accession>
<evidence type="ECO:0000313" key="2">
    <source>
        <dbReference type="Proteomes" id="UP000499080"/>
    </source>
</evidence>
<proteinExistence type="predicted"/>
<sequence length="174" mass="19458">MKVVDATEPSCQLSHRAPCSVYACHTNKSVQGEYGGGSQSSVVMMEPIRSGISLVDSFKIHYSKFYPTAIRYRGPLPHNNQRLHENPIIPMENPIIPIVFLRIIEPGIAANFPLDSLNSGSWCKIVFAPFLTYVALESEWLMPDPRGDHTSKLFQFETCASNMCHQEAMENTSP</sequence>
<name>A0A4Y2R076_ARAVE</name>
<reference evidence="1 2" key="1">
    <citation type="journal article" date="2019" name="Sci. Rep.">
        <title>Orb-weaving spider Araneus ventricosus genome elucidates the spidroin gene catalogue.</title>
        <authorList>
            <person name="Kono N."/>
            <person name="Nakamura H."/>
            <person name="Ohtoshi R."/>
            <person name="Moran D.A.P."/>
            <person name="Shinohara A."/>
            <person name="Yoshida Y."/>
            <person name="Fujiwara M."/>
            <person name="Mori M."/>
            <person name="Tomita M."/>
            <person name="Arakawa K."/>
        </authorList>
    </citation>
    <scope>NUCLEOTIDE SEQUENCE [LARGE SCALE GENOMIC DNA]</scope>
</reference>